<organism evidence="2 3">
    <name type="scientific">Roseovarius ramblicola</name>
    <dbReference type="NCBI Taxonomy" id="2022336"/>
    <lineage>
        <taxon>Bacteria</taxon>
        <taxon>Pseudomonadati</taxon>
        <taxon>Pseudomonadota</taxon>
        <taxon>Alphaproteobacteria</taxon>
        <taxon>Rhodobacterales</taxon>
        <taxon>Roseobacteraceae</taxon>
        <taxon>Roseovarius</taxon>
    </lineage>
</organism>
<dbReference type="InterPro" id="IPR011059">
    <property type="entry name" value="Metal-dep_hydrolase_composite"/>
</dbReference>
<dbReference type="PANTHER" id="PTHR43135:SF3">
    <property type="entry name" value="ALPHA-D-RIBOSE 1-METHYLPHOSPHONATE 5-TRIPHOSPHATE DIPHOSPHATASE"/>
    <property type="match status" value="1"/>
</dbReference>
<sequence>MSGLEITLTGADFLWPGGPGPGPLTIRDGRIADTPAPRRVDLAGFLVLPGMVDAHGDGFEHHLAPRRGALTEPALGLPAAEAELAASGITTAMLAQFVSWEGGMRGPEFAARMLAALDRARDTLATDLRVQLRLETMFLDAYPALEEMVARHRIGYVVFNDHVPHAALAAGKRPPRLTGQALKAGRSPEAHLALLRHLHGNAAGVPAALDALAARLIAQGVRLGSHDDSTAAERRAAHARGAHISEFPESVAAAEAAREMGCAVVMGAPNLVRGGSHKGNAGAREMVAAGLVTALASDYHPPSLARAAFALVDAGLCDLAAAWRLVSRGPARMLGLEDRGALRPGLRADLTVIEPATRRVAATISGGRVSYLAGEAAARFLG</sequence>
<feature type="domain" description="Amidohydrolase 3" evidence="1">
    <location>
        <begin position="191"/>
        <end position="371"/>
    </location>
</feature>
<dbReference type="RefSeq" id="WP_377065938.1">
    <property type="nucleotide sequence ID" value="NZ_JBHMEC010000001.1"/>
</dbReference>
<dbReference type="Gene3D" id="3.20.20.140">
    <property type="entry name" value="Metal-dependent hydrolases"/>
    <property type="match status" value="1"/>
</dbReference>
<dbReference type="EC" id="3.6.1.63" evidence="2"/>
<evidence type="ECO:0000313" key="2">
    <source>
        <dbReference type="EMBL" id="MFB9148225.1"/>
    </source>
</evidence>
<accession>A0ABV5HUX0</accession>
<dbReference type="SUPFAM" id="SSF51338">
    <property type="entry name" value="Composite domain of metallo-dependent hydrolases"/>
    <property type="match status" value="1"/>
</dbReference>
<dbReference type="GO" id="GO:0016787">
    <property type="term" value="F:hydrolase activity"/>
    <property type="evidence" value="ECO:0007669"/>
    <property type="project" value="UniProtKB-KW"/>
</dbReference>
<dbReference type="Pfam" id="PF07969">
    <property type="entry name" value="Amidohydro_3"/>
    <property type="match status" value="1"/>
</dbReference>
<gene>
    <name evidence="2" type="ORF">ACFFU4_00495</name>
</gene>
<dbReference type="NCBIfam" id="NF011990">
    <property type="entry name" value="PRK15446.2-6"/>
    <property type="match status" value="1"/>
</dbReference>
<dbReference type="PIRSF" id="PIRSF038971">
    <property type="entry name" value="PhnM"/>
    <property type="match status" value="1"/>
</dbReference>
<evidence type="ECO:0000259" key="1">
    <source>
        <dbReference type="Pfam" id="PF07969"/>
    </source>
</evidence>
<dbReference type="NCBIfam" id="NF011987">
    <property type="entry name" value="PRK15446.2-3"/>
    <property type="match status" value="1"/>
</dbReference>
<keyword evidence="3" id="KW-1185">Reference proteome</keyword>
<evidence type="ECO:0000313" key="3">
    <source>
        <dbReference type="Proteomes" id="UP001589670"/>
    </source>
</evidence>
<dbReference type="Gene3D" id="2.30.40.10">
    <property type="entry name" value="Urease, subunit C, domain 1"/>
    <property type="match status" value="1"/>
</dbReference>
<keyword evidence="2" id="KW-0378">Hydrolase</keyword>
<reference evidence="2 3" key="1">
    <citation type="submission" date="2024-09" db="EMBL/GenBank/DDBJ databases">
        <authorList>
            <person name="Sun Q."/>
            <person name="Mori K."/>
        </authorList>
    </citation>
    <scope>NUCLEOTIDE SEQUENCE [LARGE SCALE GENOMIC DNA]</scope>
    <source>
        <strain evidence="2 3">CECT 9424</strain>
    </source>
</reference>
<protein>
    <submittedName>
        <fullName evidence="2">Alpha-D-ribose 1-methylphosphonate 5-triphosphate diphosphatase</fullName>
        <ecNumber evidence="2">3.6.1.63</ecNumber>
    </submittedName>
</protein>
<dbReference type="InterPro" id="IPR032466">
    <property type="entry name" value="Metal_Hydrolase"/>
</dbReference>
<name>A0ABV5HUX0_9RHOB</name>
<dbReference type="InterPro" id="IPR012696">
    <property type="entry name" value="PhnM"/>
</dbReference>
<dbReference type="SUPFAM" id="SSF51556">
    <property type="entry name" value="Metallo-dependent hydrolases"/>
    <property type="match status" value="1"/>
</dbReference>
<comment type="caution">
    <text evidence="2">The sequence shown here is derived from an EMBL/GenBank/DDBJ whole genome shotgun (WGS) entry which is preliminary data.</text>
</comment>
<dbReference type="PANTHER" id="PTHR43135">
    <property type="entry name" value="ALPHA-D-RIBOSE 1-METHYLPHOSPHONATE 5-TRIPHOSPHATE DIPHOSPHATASE"/>
    <property type="match status" value="1"/>
</dbReference>
<proteinExistence type="predicted"/>
<dbReference type="Proteomes" id="UP001589670">
    <property type="component" value="Unassembled WGS sequence"/>
</dbReference>
<dbReference type="InterPro" id="IPR051781">
    <property type="entry name" value="Metallo-dep_Hydrolase"/>
</dbReference>
<dbReference type="EMBL" id="JBHMEC010000001">
    <property type="protein sequence ID" value="MFB9148225.1"/>
    <property type="molecule type" value="Genomic_DNA"/>
</dbReference>
<dbReference type="InterPro" id="IPR013108">
    <property type="entry name" value="Amidohydro_3"/>
</dbReference>